<keyword evidence="2" id="KW-1185">Reference proteome</keyword>
<gene>
    <name evidence="1" type="ORF">DVW87_11215</name>
</gene>
<proteinExistence type="predicted"/>
<dbReference type="OrthoDB" id="7471908at2"/>
<organism evidence="1 2">
    <name type="scientific">Sphingomonas aracearum</name>
    <dbReference type="NCBI Taxonomy" id="2283317"/>
    <lineage>
        <taxon>Bacteria</taxon>
        <taxon>Pseudomonadati</taxon>
        <taxon>Pseudomonadota</taxon>
        <taxon>Alphaproteobacteria</taxon>
        <taxon>Sphingomonadales</taxon>
        <taxon>Sphingomonadaceae</taxon>
        <taxon>Sphingomonas</taxon>
    </lineage>
</organism>
<dbReference type="Proteomes" id="UP000253918">
    <property type="component" value="Unassembled WGS sequence"/>
</dbReference>
<comment type="caution">
    <text evidence="1">The sequence shown here is derived from an EMBL/GenBank/DDBJ whole genome shotgun (WGS) entry which is preliminary data.</text>
</comment>
<protein>
    <submittedName>
        <fullName evidence="1">Uncharacterized protein</fullName>
    </submittedName>
</protein>
<dbReference type="EMBL" id="QQNB01000002">
    <property type="protein sequence ID" value="RDE05763.1"/>
    <property type="molecule type" value="Genomic_DNA"/>
</dbReference>
<evidence type="ECO:0000313" key="1">
    <source>
        <dbReference type="EMBL" id="RDE05763.1"/>
    </source>
</evidence>
<evidence type="ECO:0000313" key="2">
    <source>
        <dbReference type="Proteomes" id="UP000253918"/>
    </source>
</evidence>
<name>A0A369VUK1_9SPHN</name>
<accession>A0A369VUK1</accession>
<sequence length="171" mass="18556">MIAPTVDRARGTLFAGTRFLSLRAERGWLATSGDPDGAAEIRTRHLGNCLAELDRFLHVLMDTLDPAAPHGRHNAANKLAALRGDEGEPGGDGGRLRALGRSRACLRYCNGAVLRPDAPGLAWMTTGWTDPSTNALRRYDLGQRLALESRDMLDICRFYEALATDLIGGRA</sequence>
<reference evidence="1 2" key="1">
    <citation type="submission" date="2018-07" db="EMBL/GenBank/DDBJ databases">
        <title>a novel species of Sphingomonas isolated from the rhizosphere soil of Araceae plant.</title>
        <authorList>
            <person name="Zhiyong W."/>
            <person name="Qinglan Z."/>
            <person name="Zhiwei F."/>
            <person name="Ding X."/>
            <person name="Gejiao W."/>
            <person name="Shixue Z."/>
        </authorList>
    </citation>
    <scope>NUCLEOTIDE SEQUENCE [LARGE SCALE GENOMIC DNA]</scope>
    <source>
        <strain evidence="1 2">WZY 27</strain>
    </source>
</reference>
<dbReference type="RefSeq" id="WP_114687832.1">
    <property type="nucleotide sequence ID" value="NZ_QQNB01000002.1"/>
</dbReference>
<dbReference type="AlphaFoldDB" id="A0A369VUK1"/>